<keyword evidence="3" id="KW-1185">Reference proteome</keyword>
<gene>
    <name evidence="2" type="ORF">PROFUN_00519</name>
</gene>
<name>A0A2P6N120_9EUKA</name>
<sequence length="48" mass="5647">MASNFPRTNEQKPEVNTVQNEQKPEVNTVQNEQKQEEEEMSADHRFLS</sequence>
<feature type="compositionally biased region" description="Polar residues" evidence="1">
    <location>
        <begin position="1"/>
        <end position="32"/>
    </location>
</feature>
<organism evidence="2 3">
    <name type="scientific">Planoprotostelium fungivorum</name>
    <dbReference type="NCBI Taxonomy" id="1890364"/>
    <lineage>
        <taxon>Eukaryota</taxon>
        <taxon>Amoebozoa</taxon>
        <taxon>Evosea</taxon>
        <taxon>Variosea</taxon>
        <taxon>Cavosteliida</taxon>
        <taxon>Cavosteliaceae</taxon>
        <taxon>Planoprotostelium</taxon>
    </lineage>
</organism>
<accession>A0A2P6N120</accession>
<dbReference type="InParanoid" id="A0A2P6N120"/>
<dbReference type="AlphaFoldDB" id="A0A2P6N120"/>
<reference evidence="2 3" key="1">
    <citation type="journal article" date="2018" name="Genome Biol. Evol.">
        <title>Multiple Roots of Fruiting Body Formation in Amoebozoa.</title>
        <authorList>
            <person name="Hillmann F."/>
            <person name="Forbes G."/>
            <person name="Novohradska S."/>
            <person name="Ferling I."/>
            <person name="Riege K."/>
            <person name="Groth M."/>
            <person name="Westermann M."/>
            <person name="Marz M."/>
            <person name="Spaller T."/>
            <person name="Winckler T."/>
            <person name="Schaap P."/>
            <person name="Glockner G."/>
        </authorList>
    </citation>
    <scope>NUCLEOTIDE SEQUENCE [LARGE SCALE GENOMIC DNA]</scope>
    <source>
        <strain evidence="2 3">Jena</strain>
    </source>
</reference>
<proteinExistence type="predicted"/>
<comment type="caution">
    <text evidence="2">The sequence shown here is derived from an EMBL/GenBank/DDBJ whole genome shotgun (WGS) entry which is preliminary data.</text>
</comment>
<evidence type="ECO:0000256" key="1">
    <source>
        <dbReference type="SAM" id="MobiDB-lite"/>
    </source>
</evidence>
<protein>
    <submittedName>
        <fullName evidence="2">Uncharacterized protein</fullName>
    </submittedName>
</protein>
<evidence type="ECO:0000313" key="2">
    <source>
        <dbReference type="EMBL" id="PRP77658.1"/>
    </source>
</evidence>
<dbReference type="EMBL" id="MDYQ01000257">
    <property type="protein sequence ID" value="PRP77658.1"/>
    <property type="molecule type" value="Genomic_DNA"/>
</dbReference>
<feature type="region of interest" description="Disordered" evidence="1">
    <location>
        <begin position="1"/>
        <end position="48"/>
    </location>
</feature>
<evidence type="ECO:0000313" key="3">
    <source>
        <dbReference type="Proteomes" id="UP000241769"/>
    </source>
</evidence>
<dbReference type="Proteomes" id="UP000241769">
    <property type="component" value="Unassembled WGS sequence"/>
</dbReference>